<dbReference type="InterPro" id="IPR026983">
    <property type="entry name" value="DHC"/>
</dbReference>
<keyword evidence="4" id="KW-0493">Microtubule</keyword>
<dbReference type="GO" id="GO:0005858">
    <property type="term" value="C:axonemal dynein complex"/>
    <property type="evidence" value="ECO:0007669"/>
    <property type="project" value="TreeGrafter"/>
</dbReference>
<evidence type="ECO:0000256" key="7">
    <source>
        <dbReference type="ARBA" id="ARBA00023017"/>
    </source>
</evidence>
<gene>
    <name evidence="15" type="ORF">GSONMT00015545001</name>
</gene>
<feature type="domain" description="Dynein heavy chain region D6 P-loop" evidence="13">
    <location>
        <begin position="345"/>
        <end position="454"/>
    </location>
</feature>
<evidence type="ECO:0000313" key="15">
    <source>
        <dbReference type="EMBL" id="CDQ97899.1"/>
    </source>
</evidence>
<reference evidence="15" key="1">
    <citation type="journal article" date="2014" name="Nat. Commun.">
        <title>The rainbow trout genome provides novel insights into evolution after whole-genome duplication in vertebrates.</title>
        <authorList>
            <person name="Berthelot C."/>
            <person name="Brunet F."/>
            <person name="Chalopin D."/>
            <person name="Juanchich A."/>
            <person name="Bernard M."/>
            <person name="Noel B."/>
            <person name="Bento P."/>
            <person name="Da Silva C."/>
            <person name="Labadie K."/>
            <person name="Alberti A."/>
            <person name="Aury J.M."/>
            <person name="Louis A."/>
            <person name="Dehais P."/>
            <person name="Bardou P."/>
            <person name="Montfort J."/>
            <person name="Klopp C."/>
            <person name="Cabau C."/>
            <person name="Gaspin C."/>
            <person name="Thorgaard G.H."/>
            <person name="Boussaha M."/>
            <person name="Quillet E."/>
            <person name="Guyomard R."/>
            <person name="Galiana D."/>
            <person name="Bobe J."/>
            <person name="Volff J.N."/>
            <person name="Genet C."/>
            <person name="Wincker P."/>
            <person name="Jaillon O."/>
            <person name="Roest Crollius H."/>
            <person name="Guiguen Y."/>
        </authorList>
    </citation>
    <scope>NUCLEOTIDE SEQUENCE [LARGE SCALE GENOMIC DNA]</scope>
</reference>
<dbReference type="PANTHER" id="PTHR46532:SF13">
    <property type="entry name" value="CYTOPLASMIC DYNEIN 1 HEAVY CHAIN 1"/>
    <property type="match status" value="1"/>
</dbReference>
<keyword evidence="7" id="KW-0243">Dynein</keyword>
<evidence type="ECO:0000256" key="11">
    <source>
        <dbReference type="ARBA" id="ARBA00023212"/>
    </source>
</evidence>
<comment type="similarity">
    <text evidence="2">Belongs to the dynein heavy chain family.</text>
</comment>
<keyword evidence="5" id="KW-0547">Nucleotide-binding</keyword>
<proteinExistence type="inferred from homology"/>
<dbReference type="Gene3D" id="3.40.50.300">
    <property type="entry name" value="P-loop containing nucleotide triphosphate hydrolases"/>
    <property type="match status" value="1"/>
</dbReference>
<keyword evidence="10" id="KW-0505">Motor protein</keyword>
<evidence type="ECO:0000313" key="16">
    <source>
        <dbReference type="Proteomes" id="UP000193380"/>
    </source>
</evidence>
<dbReference type="PANTHER" id="PTHR46532">
    <property type="entry name" value="MALE FERTILITY FACTOR KL5"/>
    <property type="match status" value="1"/>
</dbReference>
<dbReference type="FunFam" id="1.10.8.1220:FF:000001">
    <property type="entry name" value="Dynein axonemal heavy chain 5"/>
    <property type="match status" value="1"/>
</dbReference>
<dbReference type="FunFam" id="3.40.50.300:FF:000320">
    <property type="entry name" value="Dynein, axonemal, heavy chain 5"/>
    <property type="match status" value="1"/>
</dbReference>
<evidence type="ECO:0000256" key="5">
    <source>
        <dbReference type="ARBA" id="ARBA00022741"/>
    </source>
</evidence>
<keyword evidence="12" id="KW-0966">Cell projection</keyword>
<name>A0A060Z854_ONCMY</name>
<dbReference type="InterPro" id="IPR004273">
    <property type="entry name" value="Dynein_heavy_D6_P-loop"/>
</dbReference>
<dbReference type="GO" id="GO:0005524">
    <property type="term" value="F:ATP binding"/>
    <property type="evidence" value="ECO:0007669"/>
    <property type="project" value="UniProtKB-KW"/>
</dbReference>
<protein>
    <recommendedName>
        <fullName evidence="17">Dynein heavy chain region D6 P-loop domain-containing protein</fullName>
    </recommendedName>
</protein>
<dbReference type="GO" id="GO:0051959">
    <property type="term" value="F:dynein light intermediate chain binding"/>
    <property type="evidence" value="ECO:0007669"/>
    <property type="project" value="InterPro"/>
</dbReference>
<comment type="subcellular location">
    <subcellularLocation>
        <location evidence="1">Cytoplasm</location>
        <location evidence="1">Cytoskeleton</location>
        <location evidence="1">Cilium axoneme</location>
    </subcellularLocation>
</comment>
<evidence type="ECO:0000256" key="3">
    <source>
        <dbReference type="ARBA" id="ARBA00022490"/>
    </source>
</evidence>
<evidence type="ECO:0000256" key="2">
    <source>
        <dbReference type="ARBA" id="ARBA00008887"/>
    </source>
</evidence>
<evidence type="ECO:0000256" key="9">
    <source>
        <dbReference type="ARBA" id="ARBA00023069"/>
    </source>
</evidence>
<dbReference type="GO" id="GO:0007018">
    <property type="term" value="P:microtubule-based movement"/>
    <property type="evidence" value="ECO:0007669"/>
    <property type="project" value="InterPro"/>
</dbReference>
<dbReference type="InterPro" id="IPR035706">
    <property type="entry name" value="AAA_9"/>
</dbReference>
<dbReference type="AlphaFoldDB" id="A0A060Z854"/>
<dbReference type="Gene3D" id="1.10.8.1220">
    <property type="match status" value="1"/>
</dbReference>
<evidence type="ECO:0000256" key="12">
    <source>
        <dbReference type="ARBA" id="ARBA00023273"/>
    </source>
</evidence>
<dbReference type="GO" id="GO:0045505">
    <property type="term" value="F:dynein intermediate chain binding"/>
    <property type="evidence" value="ECO:0007669"/>
    <property type="project" value="InterPro"/>
</dbReference>
<keyword evidence="8" id="KW-0175">Coiled coil</keyword>
<dbReference type="InterPro" id="IPR027417">
    <property type="entry name" value="P-loop_NTPase"/>
</dbReference>
<organism evidence="15 16">
    <name type="scientific">Oncorhynchus mykiss</name>
    <name type="common">Rainbow trout</name>
    <name type="synonym">Salmo gairdneri</name>
    <dbReference type="NCBI Taxonomy" id="8022"/>
    <lineage>
        <taxon>Eukaryota</taxon>
        <taxon>Metazoa</taxon>
        <taxon>Chordata</taxon>
        <taxon>Craniata</taxon>
        <taxon>Vertebrata</taxon>
        <taxon>Euteleostomi</taxon>
        <taxon>Actinopterygii</taxon>
        <taxon>Neopterygii</taxon>
        <taxon>Teleostei</taxon>
        <taxon>Protacanthopterygii</taxon>
        <taxon>Salmoniformes</taxon>
        <taxon>Salmonidae</taxon>
        <taxon>Salmoninae</taxon>
        <taxon>Oncorhynchus</taxon>
    </lineage>
</organism>
<evidence type="ECO:0000256" key="6">
    <source>
        <dbReference type="ARBA" id="ARBA00022840"/>
    </source>
</evidence>
<dbReference type="PaxDb" id="8022-A0A060Z854"/>
<dbReference type="Pfam" id="PF12781">
    <property type="entry name" value="AAA_9"/>
    <property type="match status" value="1"/>
</dbReference>
<reference evidence="15" key="2">
    <citation type="submission" date="2014-03" db="EMBL/GenBank/DDBJ databases">
        <authorList>
            <person name="Genoscope - CEA"/>
        </authorList>
    </citation>
    <scope>NUCLEOTIDE SEQUENCE</scope>
</reference>
<dbReference type="Proteomes" id="UP000193380">
    <property type="component" value="Unassembled WGS sequence"/>
</dbReference>
<keyword evidence="6" id="KW-0067">ATP-binding</keyword>
<evidence type="ECO:0000256" key="1">
    <source>
        <dbReference type="ARBA" id="ARBA00004430"/>
    </source>
</evidence>
<evidence type="ECO:0000256" key="4">
    <source>
        <dbReference type="ARBA" id="ARBA00022701"/>
    </source>
</evidence>
<evidence type="ECO:0000259" key="14">
    <source>
        <dbReference type="Pfam" id="PF12781"/>
    </source>
</evidence>
<keyword evidence="11" id="KW-0206">Cytoskeleton</keyword>
<feature type="non-terminal residue" evidence="15">
    <location>
        <position position="1"/>
    </location>
</feature>
<dbReference type="Gene3D" id="6.10.140.1060">
    <property type="match status" value="1"/>
</dbReference>
<feature type="domain" description="Dynein heavy chain ATP-binding dynein motor region" evidence="14">
    <location>
        <begin position="1"/>
        <end position="58"/>
    </location>
</feature>
<dbReference type="GO" id="GO:0008569">
    <property type="term" value="F:minus-end-directed microtubule motor activity"/>
    <property type="evidence" value="ECO:0007669"/>
    <property type="project" value="InterPro"/>
</dbReference>
<accession>A0A060Z854</accession>
<keyword evidence="3" id="KW-0963">Cytoplasm</keyword>
<dbReference type="Pfam" id="PF03028">
    <property type="entry name" value="Dynein_heavy"/>
    <property type="match status" value="1"/>
</dbReference>
<dbReference type="EMBL" id="FR933804">
    <property type="protein sequence ID" value="CDQ97899.1"/>
    <property type="molecule type" value="Genomic_DNA"/>
</dbReference>
<evidence type="ECO:0000259" key="13">
    <source>
        <dbReference type="Pfam" id="PF03028"/>
    </source>
</evidence>
<evidence type="ECO:0000256" key="8">
    <source>
        <dbReference type="ARBA" id="ARBA00023054"/>
    </source>
</evidence>
<sequence>ELEKERTDLLEDVTANKRKMKELEDNLLYRLTSTQGSLVDDESLIIVLGNTKRTAEDVIQKLQISAETEIQINTAREEYRPVATRGSILYFLITEMSMVNVMYQTSLRQFLGIFDLSLARSTKSQITSNRIANIIQHMTFEVHKYAARGLYEEHKFLFTLLLTLKIDMQSNRVKHAEFLTLIKDHWLGKNILCLSYAGGASLDLKACPHKPAKWILDITWLNLVELSKLWQFSNILNQICCNEKQWKAWFDKEAPEEEVIPNAYDQNLDCFHRLLLIRSWCPDRTIAQVHRISTAYVLNLIAGDFLTNALPVILQARKYIMDSMGEKYAEGGILDLEKTWEESDPRTPLICFLSMGSDPTDSIIILGKRLKIETRYVSMGQGQEVHARKLLQQTMANGGWALLQNCHLGLDFMDELMDTVTETDAVHETFRLWITTEVHKHFPITLLQMSNKFTNEPPQGLKAGLKRTYGGGSHHGSHIHMHACVRTYTNTHIHPRFFRLTLKPQPYP</sequence>
<evidence type="ECO:0000256" key="10">
    <source>
        <dbReference type="ARBA" id="ARBA00023175"/>
    </source>
</evidence>
<dbReference type="STRING" id="8022.A0A060Z854"/>
<dbReference type="GO" id="GO:0005874">
    <property type="term" value="C:microtubule"/>
    <property type="evidence" value="ECO:0007669"/>
    <property type="project" value="UniProtKB-KW"/>
</dbReference>
<keyword evidence="9" id="KW-0969">Cilium</keyword>
<evidence type="ECO:0008006" key="17">
    <source>
        <dbReference type="Google" id="ProtNLM"/>
    </source>
</evidence>